<dbReference type="Pfam" id="PF17779">
    <property type="entry name" value="WHD_NOD2"/>
    <property type="match status" value="1"/>
</dbReference>
<comment type="subcellular location">
    <subcellularLocation>
        <location evidence="1">Cytoplasm</location>
    </subcellularLocation>
</comment>
<reference evidence="9" key="1">
    <citation type="submission" date="2020-03" db="EMBL/GenBank/DDBJ databases">
        <title>Intra-Species Differences in Population Size shape Life History and Genome Evolution.</title>
        <authorList>
            <person name="Willemsen D."/>
            <person name="Cui R."/>
            <person name="Valenzano D.R."/>
        </authorList>
    </citation>
    <scope>NUCLEOTIDE SEQUENCE</scope>
    <source>
        <strain evidence="9">GRZ</strain>
        <tissue evidence="9">Whole</tissue>
    </source>
</reference>
<feature type="region of interest" description="Disordered" evidence="7">
    <location>
        <begin position="163"/>
        <end position="188"/>
    </location>
</feature>
<dbReference type="InterPro" id="IPR029495">
    <property type="entry name" value="NACHT-assoc"/>
</dbReference>
<proteinExistence type="predicted"/>
<evidence type="ECO:0000256" key="2">
    <source>
        <dbReference type="ARBA" id="ARBA00022490"/>
    </source>
</evidence>
<dbReference type="GO" id="GO:0005524">
    <property type="term" value="F:ATP binding"/>
    <property type="evidence" value="ECO:0007669"/>
    <property type="project" value="UniProtKB-KW"/>
</dbReference>
<dbReference type="InterPro" id="IPR027417">
    <property type="entry name" value="P-loop_NTPase"/>
</dbReference>
<dbReference type="EMBL" id="JAAVVJ010000013">
    <property type="protein sequence ID" value="KAF7209451.1"/>
    <property type="molecule type" value="Genomic_DNA"/>
</dbReference>
<dbReference type="PROSITE" id="PS50837">
    <property type="entry name" value="NACHT"/>
    <property type="match status" value="1"/>
</dbReference>
<evidence type="ECO:0000313" key="10">
    <source>
        <dbReference type="Proteomes" id="UP000822369"/>
    </source>
</evidence>
<dbReference type="OMA" id="FNENDIW"/>
<keyword evidence="2" id="KW-0963">Cytoplasm</keyword>
<name>A0A9D2XW59_NOTFU</name>
<dbReference type="InterPro" id="IPR032675">
    <property type="entry name" value="LRR_dom_sf"/>
</dbReference>
<dbReference type="KEGG" id="nfu:107390574"/>
<dbReference type="Pfam" id="PF14484">
    <property type="entry name" value="FISNA"/>
    <property type="match status" value="1"/>
</dbReference>
<dbReference type="AlphaFoldDB" id="A0A9D2XW59"/>
<protein>
    <submittedName>
        <fullName evidence="9">Protein NLRC3-like</fullName>
    </submittedName>
</protein>
<dbReference type="FunFam" id="3.40.50.300:FF:001524">
    <property type="entry name" value="Si:dkey-126g1.7"/>
    <property type="match status" value="1"/>
</dbReference>
<comment type="caution">
    <text evidence="9">The sequence shown here is derived from an EMBL/GenBank/DDBJ whole genome shotgun (WGS) entry which is preliminary data.</text>
</comment>
<dbReference type="Gene3D" id="3.80.10.10">
    <property type="entry name" value="Ribonuclease Inhibitor"/>
    <property type="match status" value="1"/>
</dbReference>
<dbReference type="SMART" id="SM01288">
    <property type="entry name" value="FISNA"/>
    <property type="match status" value="1"/>
</dbReference>
<dbReference type="InterPro" id="IPR051261">
    <property type="entry name" value="NLR"/>
</dbReference>
<dbReference type="PANTHER" id="PTHR24106">
    <property type="entry name" value="NACHT, LRR AND CARD DOMAINS-CONTAINING"/>
    <property type="match status" value="1"/>
</dbReference>
<keyword evidence="3" id="KW-0433">Leucine-rich repeat</keyword>
<evidence type="ECO:0000256" key="6">
    <source>
        <dbReference type="ARBA" id="ARBA00022840"/>
    </source>
</evidence>
<evidence type="ECO:0000256" key="5">
    <source>
        <dbReference type="ARBA" id="ARBA00022741"/>
    </source>
</evidence>
<evidence type="ECO:0000256" key="4">
    <source>
        <dbReference type="ARBA" id="ARBA00022737"/>
    </source>
</evidence>
<dbReference type="SMART" id="SM00368">
    <property type="entry name" value="LRR_RI"/>
    <property type="match status" value="3"/>
</dbReference>
<evidence type="ECO:0000256" key="3">
    <source>
        <dbReference type="ARBA" id="ARBA00022614"/>
    </source>
</evidence>
<dbReference type="Proteomes" id="UP000822369">
    <property type="component" value="Chromosome 13"/>
</dbReference>
<dbReference type="InterPro" id="IPR007111">
    <property type="entry name" value="NACHT_NTPase"/>
</dbReference>
<evidence type="ECO:0000256" key="1">
    <source>
        <dbReference type="ARBA" id="ARBA00004496"/>
    </source>
</evidence>
<dbReference type="InterPro" id="IPR041075">
    <property type="entry name" value="NOD1/2_WH"/>
</dbReference>
<accession>A0A9D2XW59</accession>
<dbReference type="Pfam" id="PF05729">
    <property type="entry name" value="NACHT"/>
    <property type="match status" value="3"/>
</dbReference>
<dbReference type="GO" id="GO:0005737">
    <property type="term" value="C:cytoplasm"/>
    <property type="evidence" value="ECO:0007669"/>
    <property type="project" value="UniProtKB-SubCell"/>
</dbReference>
<evidence type="ECO:0000313" key="9">
    <source>
        <dbReference type="EMBL" id="KAF7209451.1"/>
    </source>
</evidence>
<sequence>MVEWANQKSNKDIDIILPLQFDEMNVRREAQSMEDLLNNFFSDAKGPRFSIYDECKVAFVLDGLENCELPLNFKNSDVKDIKEKVSMDVLLTNLIKGNLLPKALLWIISQPSGVQKIPSEYISKITECRETKERRKKLALKLKKRVVKENKHIALKDEVNHPNQKNTEHIIRGKPNDEGTENGKHETTQLKSLTRVKDPAEIFKDENEKKIRTVLTIGEADVGKSYLMQKFITAWCKSDSQRSYFSPFLSWLSQAETNEDILFHFDFLKFNAVKKEKFSLVGLLNHFFAETKHCVISDYTKFNIVFVLDGLEAFQPPLNFDNNEILTDVREPASVDVLLTNLIRGNLLPSAKVWITSRSSADEKRPDIFDRLTEIREKPDITSHKKLKIQLKERFTHVCEGIDQQKISVLLNEIYTDLYIIEGERGDVNTQHEIKQVQDAKFKPAKEEKSIKYCDIFRLDSDNKPIKTVLTIGVAGIGKTFASVKYILDWAESVTNGDYYYIFPLPFRELNLRKEEEHSFEDLLHQFFPAMKTSEITDYDKYKILIILDGFDECRLDLKFNENDIWKDVKKPKSVSVLLSNLIQGHLLPEAQIWITSRPAASNSIPAETVDRLTEVRGFNDEQKEEYFRKRYSDKELAENIWSNVKKSRSIYIMCHIPLFCWITSKVMEDFNQQNEEIKELPKTLTDMYTHFLLLQCRQANVKYDTEEDESSQSCWNTRNKETVLSLGKLAFEALERGDLLFTEENLTDYGIDVTKAVVFSGLFTQIKREEHGVYQHKLFCFVHLSIQEFLAALYVSHSFSCNGDYLFIDHRTADSDLPASEFYKEAVDKATASEHGRWDLFLRFLLGLFVKTNQDLLQELIKRPETYEMNYKETVEYIKTKTKEDTSDPDENLNLFHCLNELNDHSLVNEIKTSIQSEKKEYEQFTHSQWSALTFVLLTSDETLEVFDLKKYLKSEKVLLGMLPVVRVSKSALLSWCELSEESCHGLTSSVLKNASSNLTDLDLSHNDLLDSGVEQLAEGLKSRHCKLEALILSGCQVTEKGCDFLASALKSNKASNLKKLDLSYNHPGENGMRVLNDVAADSHWKLETIRFDHDGPHRLKPGLKKYGADLKHCKQKTCSAGK</sequence>
<keyword evidence="6" id="KW-0067">ATP-binding</keyword>
<evidence type="ECO:0000259" key="8">
    <source>
        <dbReference type="PROSITE" id="PS50837"/>
    </source>
</evidence>
<dbReference type="SUPFAM" id="SSF52540">
    <property type="entry name" value="P-loop containing nucleoside triphosphate hydrolases"/>
    <property type="match status" value="1"/>
</dbReference>
<dbReference type="Pfam" id="PF13516">
    <property type="entry name" value="LRR_6"/>
    <property type="match status" value="1"/>
</dbReference>
<dbReference type="InterPro" id="IPR001611">
    <property type="entry name" value="Leu-rich_rpt"/>
</dbReference>
<feature type="domain" description="NACHT" evidence="8">
    <location>
        <begin position="467"/>
        <end position="601"/>
    </location>
</feature>
<gene>
    <name evidence="9" type="ORF">G4P62_014196</name>
</gene>
<dbReference type="SUPFAM" id="SSF52047">
    <property type="entry name" value="RNI-like"/>
    <property type="match status" value="1"/>
</dbReference>
<evidence type="ECO:0000256" key="7">
    <source>
        <dbReference type="SAM" id="MobiDB-lite"/>
    </source>
</evidence>
<dbReference type="Gene3D" id="3.40.50.300">
    <property type="entry name" value="P-loop containing nucleotide triphosphate hydrolases"/>
    <property type="match status" value="3"/>
</dbReference>
<keyword evidence="4" id="KW-0677">Repeat</keyword>
<dbReference type="InterPro" id="IPR041267">
    <property type="entry name" value="NLRP_HD2"/>
</dbReference>
<dbReference type="Pfam" id="PF17776">
    <property type="entry name" value="NLRC4_HD2"/>
    <property type="match status" value="1"/>
</dbReference>
<keyword evidence="5" id="KW-0547">Nucleotide-binding</keyword>
<organism evidence="9 10">
    <name type="scientific">Nothobranchius furzeri</name>
    <name type="common">Turquoise killifish</name>
    <dbReference type="NCBI Taxonomy" id="105023"/>
    <lineage>
        <taxon>Eukaryota</taxon>
        <taxon>Metazoa</taxon>
        <taxon>Chordata</taxon>
        <taxon>Craniata</taxon>
        <taxon>Vertebrata</taxon>
        <taxon>Euteleostomi</taxon>
        <taxon>Actinopterygii</taxon>
        <taxon>Neopterygii</taxon>
        <taxon>Teleostei</taxon>
        <taxon>Neoteleostei</taxon>
        <taxon>Acanthomorphata</taxon>
        <taxon>Ovalentaria</taxon>
        <taxon>Atherinomorphae</taxon>
        <taxon>Cyprinodontiformes</taxon>
        <taxon>Nothobranchiidae</taxon>
        <taxon>Nothobranchius</taxon>
    </lineage>
</organism>